<evidence type="ECO:0000256" key="1">
    <source>
        <dbReference type="ARBA" id="ARBA00007613"/>
    </source>
</evidence>
<accession>A0A840I5S2</accession>
<organism evidence="4 5">
    <name type="scientific">Parvularcula dongshanensis</name>
    <dbReference type="NCBI Taxonomy" id="1173995"/>
    <lineage>
        <taxon>Bacteria</taxon>
        <taxon>Pseudomonadati</taxon>
        <taxon>Pseudomonadota</taxon>
        <taxon>Alphaproteobacteria</taxon>
        <taxon>Parvularculales</taxon>
        <taxon>Parvularculaceae</taxon>
        <taxon>Parvularcula</taxon>
    </lineage>
</organism>
<evidence type="ECO:0000256" key="3">
    <source>
        <dbReference type="SAM" id="SignalP"/>
    </source>
</evidence>
<gene>
    <name evidence="4" type="ORF">GGQ59_002769</name>
</gene>
<evidence type="ECO:0000256" key="2">
    <source>
        <dbReference type="SAM" id="Coils"/>
    </source>
</evidence>
<protein>
    <submittedName>
        <fullName evidence="4">Cobalt-zinc-cadmium efflux system outer membrane protein</fullName>
    </submittedName>
</protein>
<feature type="signal peptide" evidence="3">
    <location>
        <begin position="1"/>
        <end position="24"/>
    </location>
</feature>
<dbReference type="Proteomes" id="UP000563524">
    <property type="component" value="Unassembled WGS sequence"/>
</dbReference>
<evidence type="ECO:0000313" key="4">
    <source>
        <dbReference type="EMBL" id="MBB4660219.1"/>
    </source>
</evidence>
<keyword evidence="2" id="KW-0175">Coiled coil</keyword>
<feature type="coiled-coil region" evidence="2">
    <location>
        <begin position="125"/>
        <end position="168"/>
    </location>
</feature>
<dbReference type="EMBL" id="JACHOB010000007">
    <property type="protein sequence ID" value="MBB4660219.1"/>
    <property type="molecule type" value="Genomic_DNA"/>
</dbReference>
<sequence>MPSPYLGGAAIAVLANLTAVPAVAQEVCSGATEQIGNLLPANEPYSLPAVLEAVRAASPEVQSAALEAVAQGHEAQQAGLWTNPVLSVEAENFAGDAFGGASPLPGYDFAETTVSIGQTFRLGGKRRAERRAALARAALAEADRDATLRALEREAASVFYELAAAEQAAALAEEAAVLSGQLADAVGARVEAGKSPGTALDRAVAARADADAAAAAARAQAEALAFALSSFWGGSEPAAIQTADLLAPITLPSPSLVAERVRDHPELRFAEADREARFTERRAARANAYPDLTATLGVRRFEGDGTEALVAGVSVPLPLFDRNQGNRRAAAARARGADYRAGTTAARLMGQAQRALVTARTTDRRRAALADEALPAARAAADAARTGYRAGKFDLTTALDAQATFIGVQRAVIAAGFAARDAEADVSALAGLPPFSPTFCQETDR</sequence>
<dbReference type="AlphaFoldDB" id="A0A840I5S2"/>
<keyword evidence="5" id="KW-1185">Reference proteome</keyword>
<dbReference type="GO" id="GO:0015562">
    <property type="term" value="F:efflux transmembrane transporter activity"/>
    <property type="evidence" value="ECO:0007669"/>
    <property type="project" value="InterPro"/>
</dbReference>
<evidence type="ECO:0000313" key="5">
    <source>
        <dbReference type="Proteomes" id="UP000563524"/>
    </source>
</evidence>
<name>A0A840I5S2_9PROT</name>
<dbReference type="InterPro" id="IPR003423">
    <property type="entry name" value="OMP_efflux"/>
</dbReference>
<dbReference type="Pfam" id="PF02321">
    <property type="entry name" value="OEP"/>
    <property type="match status" value="2"/>
</dbReference>
<reference evidence="4 5" key="1">
    <citation type="submission" date="2020-08" db="EMBL/GenBank/DDBJ databases">
        <title>Genomic Encyclopedia of Type Strains, Phase IV (KMG-IV): sequencing the most valuable type-strain genomes for metagenomic binning, comparative biology and taxonomic classification.</title>
        <authorList>
            <person name="Goeker M."/>
        </authorList>
    </citation>
    <scope>NUCLEOTIDE SEQUENCE [LARGE SCALE GENOMIC DNA]</scope>
    <source>
        <strain evidence="4 5">DSM 102850</strain>
    </source>
</reference>
<dbReference type="RefSeq" id="WP_051881907.1">
    <property type="nucleotide sequence ID" value="NZ_JACHOB010000007.1"/>
</dbReference>
<keyword evidence="3" id="KW-0732">Signal</keyword>
<comment type="caution">
    <text evidence="4">The sequence shown here is derived from an EMBL/GenBank/DDBJ whole genome shotgun (WGS) entry which is preliminary data.</text>
</comment>
<comment type="similarity">
    <text evidence="1">Belongs to the outer membrane factor (OMF) (TC 1.B.17) family.</text>
</comment>
<proteinExistence type="inferred from homology"/>
<dbReference type="Gene3D" id="1.20.1600.10">
    <property type="entry name" value="Outer membrane efflux proteins (OEP)"/>
    <property type="match status" value="1"/>
</dbReference>
<dbReference type="PANTHER" id="PTHR30203">
    <property type="entry name" value="OUTER MEMBRANE CATION EFFLUX PROTEIN"/>
    <property type="match status" value="1"/>
</dbReference>
<dbReference type="SUPFAM" id="SSF56954">
    <property type="entry name" value="Outer membrane efflux proteins (OEP)"/>
    <property type="match status" value="1"/>
</dbReference>
<dbReference type="PANTHER" id="PTHR30203:SF24">
    <property type="entry name" value="BLR4935 PROTEIN"/>
    <property type="match status" value="1"/>
</dbReference>
<dbReference type="InterPro" id="IPR010131">
    <property type="entry name" value="MdtP/NodT-like"/>
</dbReference>
<feature type="chain" id="PRO_5032736844" evidence="3">
    <location>
        <begin position="25"/>
        <end position="445"/>
    </location>
</feature>